<dbReference type="PROSITE" id="PS00383">
    <property type="entry name" value="TYR_PHOSPHATASE_1"/>
    <property type="match status" value="1"/>
</dbReference>
<dbReference type="InterPro" id="IPR030564">
    <property type="entry name" value="Myotubularin"/>
</dbReference>
<reference evidence="5" key="1">
    <citation type="submission" date="2023-06" db="EMBL/GenBank/DDBJ databases">
        <authorList>
            <person name="Kurt Z."/>
        </authorList>
    </citation>
    <scope>NUCLEOTIDE SEQUENCE</scope>
</reference>
<sequence length="627" mass="72334">MNQLLLNNEQIFSEFVPTTVQLTPRVRGVYFTHCSQFSACQTVPTPFRQKIQYSENNFAAILVATNYRVLIMQKVSDSFFVPVISVPYGLIQNVDKIGGQKSSGDDKYGIRFSLKSPLQFQVLLDKNAGVRKQLFNQIQTLMKPISSFDTSITSILHSPPVNDLVYNPIEEYARMGVNTNIELPKLQFSVKRLQKLFPNLSQNDRLTPEVIQPNPSNNNVNNNFKLVHQNFGLCESYPQFLAFPDVPAADLQESAKFRSSNRLPVLLWTAQNQPCIARCAQPRQGISNNSNEADVRLVNAFCTAQFPKSIIFDARPLINIQVNQIQGKGVESISNYNSIQKAVYLGLENIHAVRQAFDDLNEALKKHFFVHQNRENGYDMNYISEKMLTDAEVLELNPKLILTFQFKQFKNISVKEHKRNQSKKPLIITSEVEYFESVNKYTLHIQQILKGAYLIVQSLRQGRNAIIHCSDGWDRTPQLTSLAQLAIDPYYRTCRGFAILIQKEFLSFGHRFGTRNNLFMYTSDQKEQAPIFFMFLEAVYNVIKQNAEQFEFNQDFLLYLAFQCWNRQTGTFLFDCECDRQVNMAQQLSNSVFDDVDQWKVREAQGGEVNIQVEQTTLWWDWWGQHM</sequence>
<dbReference type="SUPFAM" id="SSF52799">
    <property type="entry name" value="(Phosphotyrosine protein) phosphatases II"/>
    <property type="match status" value="1"/>
</dbReference>
<evidence type="ECO:0000313" key="7">
    <source>
        <dbReference type="Proteomes" id="UP001642409"/>
    </source>
</evidence>
<dbReference type="EMBL" id="CATOUU010000653">
    <property type="protein sequence ID" value="CAI9937970.1"/>
    <property type="molecule type" value="Genomic_DNA"/>
</dbReference>
<keyword evidence="7" id="KW-1185">Reference proteome</keyword>
<gene>
    <name evidence="6" type="ORF">HINF_LOCUS24381</name>
    <name evidence="5" type="ORF">HINF_LOCUS25615</name>
</gene>
<dbReference type="PANTHER" id="PTHR10807:SF128">
    <property type="entry name" value="PHOSPHATIDYLINOSITOL-3,5-BISPHOSPHATE 3-PHOSPHATASE"/>
    <property type="match status" value="1"/>
</dbReference>
<evidence type="ECO:0000256" key="1">
    <source>
        <dbReference type="ARBA" id="ARBA00007471"/>
    </source>
</evidence>
<feature type="active site" description="Phosphocysteine intermediate" evidence="2">
    <location>
        <position position="469"/>
    </location>
</feature>
<dbReference type="Proteomes" id="UP001642409">
    <property type="component" value="Unassembled WGS sequence"/>
</dbReference>
<protein>
    <submittedName>
        <fullName evidence="5">Myotubularin-like protein</fullName>
    </submittedName>
    <submittedName>
        <fullName evidence="6">Myotubularin-like_protein</fullName>
    </submittedName>
</protein>
<dbReference type="PROSITE" id="PS51339">
    <property type="entry name" value="PPASE_MYOTUBULARIN"/>
    <property type="match status" value="1"/>
</dbReference>
<name>A0AA86PM46_9EUKA</name>
<reference evidence="6 7" key="2">
    <citation type="submission" date="2024-07" db="EMBL/GenBank/DDBJ databases">
        <authorList>
            <person name="Akdeniz Z."/>
        </authorList>
    </citation>
    <scope>NUCLEOTIDE SEQUENCE [LARGE SCALE GENOMIC DNA]</scope>
</reference>
<evidence type="ECO:0000256" key="2">
    <source>
        <dbReference type="PIRSR" id="PIRSR630564-1"/>
    </source>
</evidence>
<dbReference type="CDD" id="cd14507">
    <property type="entry name" value="PTP-MTM-like"/>
    <property type="match status" value="1"/>
</dbReference>
<dbReference type="SUPFAM" id="SSF50729">
    <property type="entry name" value="PH domain-like"/>
    <property type="match status" value="1"/>
</dbReference>
<organism evidence="5">
    <name type="scientific">Hexamita inflata</name>
    <dbReference type="NCBI Taxonomy" id="28002"/>
    <lineage>
        <taxon>Eukaryota</taxon>
        <taxon>Metamonada</taxon>
        <taxon>Diplomonadida</taxon>
        <taxon>Hexamitidae</taxon>
        <taxon>Hexamitinae</taxon>
        <taxon>Hexamita</taxon>
    </lineage>
</organism>
<evidence type="ECO:0000313" key="6">
    <source>
        <dbReference type="EMBL" id="CAL6014674.1"/>
    </source>
</evidence>
<dbReference type="InterPro" id="IPR011993">
    <property type="entry name" value="PH-like_dom_sf"/>
</dbReference>
<dbReference type="Pfam" id="PF06602">
    <property type="entry name" value="Myotub-related"/>
    <property type="match status" value="1"/>
</dbReference>
<feature type="binding site" evidence="3">
    <location>
        <begin position="469"/>
        <end position="475"/>
    </location>
    <ligand>
        <name>substrate</name>
    </ligand>
</feature>
<evidence type="ECO:0000313" key="5">
    <source>
        <dbReference type="EMBL" id="CAI9937970.1"/>
    </source>
</evidence>
<dbReference type="InterPro" id="IPR010569">
    <property type="entry name" value="Myotubularin-like_Pase_dom"/>
</dbReference>
<dbReference type="InterPro" id="IPR016130">
    <property type="entry name" value="Tyr_Pase_AS"/>
</dbReference>
<comment type="caution">
    <text evidence="5">The sequence shown here is derived from an EMBL/GenBank/DDBJ whole genome shotgun (WGS) entry which is preliminary data.</text>
</comment>
<dbReference type="PANTHER" id="PTHR10807">
    <property type="entry name" value="MYOTUBULARIN-RELATED"/>
    <property type="match status" value="1"/>
</dbReference>
<comment type="similarity">
    <text evidence="1">Belongs to the protein-tyrosine phosphatase family. Non-receptor class myotubularin subfamily.</text>
</comment>
<evidence type="ECO:0000256" key="3">
    <source>
        <dbReference type="PIRSR" id="PIRSR630564-2"/>
    </source>
</evidence>
<dbReference type="EMBL" id="CAXDID020000071">
    <property type="protein sequence ID" value="CAL6014674.1"/>
    <property type="molecule type" value="Genomic_DNA"/>
</dbReference>
<dbReference type="Gene3D" id="2.30.29.30">
    <property type="entry name" value="Pleckstrin-homology domain (PH domain)/Phosphotyrosine-binding domain (PTB)"/>
    <property type="match status" value="1"/>
</dbReference>
<dbReference type="InterPro" id="IPR029021">
    <property type="entry name" value="Prot-tyrosine_phosphatase-like"/>
</dbReference>
<dbReference type="AlphaFoldDB" id="A0AA86PM46"/>
<feature type="binding site" evidence="3">
    <location>
        <begin position="349"/>
        <end position="350"/>
    </location>
    <ligand>
        <name>substrate</name>
    </ligand>
</feature>
<dbReference type="GO" id="GO:0005737">
    <property type="term" value="C:cytoplasm"/>
    <property type="evidence" value="ECO:0007669"/>
    <property type="project" value="TreeGrafter"/>
</dbReference>
<evidence type="ECO:0000259" key="4">
    <source>
        <dbReference type="PROSITE" id="PS51339"/>
    </source>
</evidence>
<proteinExistence type="inferred from homology"/>
<accession>A0AA86PM46</accession>
<feature type="domain" description="Myotubularin phosphatase" evidence="4">
    <location>
        <begin position="162"/>
        <end position="627"/>
    </location>
</feature>